<reference evidence="1 2" key="1">
    <citation type="journal article" date="2011" name="Stand. Genomic Sci.">
        <title>Complete genome sequence of Allochromatium vinosum DSM 180(T).</title>
        <authorList>
            <person name="Weissgerber T."/>
            <person name="Zigann R."/>
            <person name="Bruce D."/>
            <person name="Chang Y.J."/>
            <person name="Detter J.C."/>
            <person name="Han C."/>
            <person name="Hauser L."/>
            <person name="Jeffries C.D."/>
            <person name="Land M."/>
            <person name="Munk A.C."/>
            <person name="Tapia R."/>
            <person name="Dahl C."/>
        </authorList>
    </citation>
    <scope>NUCLEOTIDE SEQUENCE [LARGE SCALE GENOMIC DNA]</scope>
    <source>
        <strain evidence="2">ATCC 17899 / DSM 180 / NBRC 103801 / NCIMB 10441 / D</strain>
    </source>
</reference>
<keyword evidence="2" id="KW-1185">Reference proteome</keyword>
<dbReference type="RefSeq" id="WP_012969667.1">
    <property type="nucleotide sequence ID" value="NC_013851.1"/>
</dbReference>
<protein>
    <submittedName>
        <fullName evidence="1">Uncharacterized protein</fullName>
    </submittedName>
</protein>
<dbReference type="HOGENOM" id="CLU_2821588_0_0_6"/>
<gene>
    <name evidence="1" type="ordered locus">Alvin_0432</name>
</gene>
<evidence type="ECO:0000313" key="2">
    <source>
        <dbReference type="Proteomes" id="UP000001441"/>
    </source>
</evidence>
<evidence type="ECO:0000313" key="1">
    <source>
        <dbReference type="EMBL" id="ADC61391.1"/>
    </source>
</evidence>
<dbReference type="eggNOG" id="COG0582">
    <property type="taxonomic scope" value="Bacteria"/>
</dbReference>
<sequence>MASIRTFDNRAKPWQVSIRCKGQRFVECFRTKKEADFDRWSKIFGGELDQLVKLVCRPISPEPVSI</sequence>
<proteinExistence type="predicted"/>
<dbReference type="KEGG" id="alv:Alvin_0432"/>
<organism evidence="1 2">
    <name type="scientific">Allochromatium vinosum (strain ATCC 17899 / DSM 180 / NBRC 103801 / NCIMB 10441 / D)</name>
    <name type="common">Chromatium vinosum</name>
    <dbReference type="NCBI Taxonomy" id="572477"/>
    <lineage>
        <taxon>Bacteria</taxon>
        <taxon>Pseudomonadati</taxon>
        <taxon>Pseudomonadota</taxon>
        <taxon>Gammaproteobacteria</taxon>
        <taxon>Chromatiales</taxon>
        <taxon>Chromatiaceae</taxon>
        <taxon>Allochromatium</taxon>
    </lineage>
</organism>
<name>D3RNA7_ALLVD</name>
<dbReference type="Proteomes" id="UP000001441">
    <property type="component" value="Chromosome"/>
</dbReference>
<dbReference type="AlphaFoldDB" id="D3RNA7"/>
<accession>D3RNA7</accession>
<dbReference type="EMBL" id="CP001896">
    <property type="protein sequence ID" value="ADC61391.1"/>
    <property type="molecule type" value="Genomic_DNA"/>
</dbReference>